<dbReference type="EMBL" id="CAVLEF010000279">
    <property type="protein sequence ID" value="CAK1555007.1"/>
    <property type="molecule type" value="Genomic_DNA"/>
</dbReference>
<dbReference type="PANTHER" id="PTHR10846">
    <property type="entry name" value="SODIUM/POTASSIUM/CALCIUM EXCHANGER"/>
    <property type="match status" value="1"/>
</dbReference>
<dbReference type="Gene3D" id="1.20.1420.30">
    <property type="entry name" value="NCX, central ion-binding region"/>
    <property type="match status" value="2"/>
</dbReference>
<dbReference type="Pfam" id="PF01699">
    <property type="entry name" value="Na_Ca_ex"/>
    <property type="match status" value="2"/>
</dbReference>
<dbReference type="InterPro" id="IPR044880">
    <property type="entry name" value="NCX_ion-bd_dom_sf"/>
</dbReference>
<keyword evidence="14" id="KW-0406">Ion transport</keyword>
<sequence length="514" mass="56700">MLIRTKCKYSLAVFIRVLFLGLPFAHYVLFAETKADVNITGELEFKSRHLLALEVNGRNCTPPAILEFPQDGLNRTQRQHGFILLHCVLAIYCFLLLGAVCEHYFVPAIEMICERLHMESDIAGATFMAAASSSPELFINCVGTFVTEGDLGVGAVVGSAVFNVLAVPACCALVAGRVIELDWWSISRDCLMYAVAVLALILTLLDDMVYWHEALLLVLMYTLYILAMVFNGRLGSFVKSGCCSFRKPKPYTEVTPLLYKEKSRPLDAENRITPSNQRINDVEQGAQVTKRNSTDSESSVSSLWSWPGDKVSSTKKFFWVVSWPLCLLLWITIPDCRQHPRLYPLTFIMCVSWIGGVSYVVAWIITIIGDTLNVPDSITGLTILAAGTSLPEAVSSVLVTNHGHGSMGISNSIGSNTFDILLCLGLPWLIKSLFYPCIPGNHWVKINSSGLSYSAISLLSTLFALYGSLALNKFQLDWKVGITCAIVYIGFLALAALIELNVLFDVNLPICPHF</sequence>
<feature type="transmembrane region" description="Helical" evidence="18">
    <location>
        <begin position="211"/>
        <end position="230"/>
    </location>
</feature>
<organism evidence="20 21">
    <name type="scientific">Leptosia nina</name>
    <dbReference type="NCBI Taxonomy" id="320188"/>
    <lineage>
        <taxon>Eukaryota</taxon>
        <taxon>Metazoa</taxon>
        <taxon>Ecdysozoa</taxon>
        <taxon>Arthropoda</taxon>
        <taxon>Hexapoda</taxon>
        <taxon>Insecta</taxon>
        <taxon>Pterygota</taxon>
        <taxon>Neoptera</taxon>
        <taxon>Endopterygota</taxon>
        <taxon>Lepidoptera</taxon>
        <taxon>Glossata</taxon>
        <taxon>Ditrysia</taxon>
        <taxon>Papilionoidea</taxon>
        <taxon>Pieridae</taxon>
        <taxon>Pierinae</taxon>
        <taxon>Leptosia</taxon>
    </lineage>
</organism>
<keyword evidence="4" id="KW-0050">Antiport</keyword>
<evidence type="ECO:0000259" key="19">
    <source>
        <dbReference type="Pfam" id="PF01699"/>
    </source>
</evidence>
<dbReference type="GO" id="GO:0006874">
    <property type="term" value="P:intracellular calcium ion homeostasis"/>
    <property type="evidence" value="ECO:0007669"/>
    <property type="project" value="TreeGrafter"/>
</dbReference>
<keyword evidence="21" id="KW-1185">Reference proteome</keyword>
<evidence type="ECO:0000256" key="6">
    <source>
        <dbReference type="ARBA" id="ARBA00022568"/>
    </source>
</evidence>
<feature type="transmembrane region" description="Helical" evidence="18">
    <location>
        <begin position="186"/>
        <end position="205"/>
    </location>
</feature>
<keyword evidence="7 18" id="KW-0812">Transmembrane</keyword>
<feature type="transmembrane region" description="Helical" evidence="18">
    <location>
        <begin position="345"/>
        <end position="368"/>
    </location>
</feature>
<evidence type="ECO:0000256" key="9">
    <source>
        <dbReference type="ARBA" id="ARBA00022837"/>
    </source>
</evidence>
<dbReference type="GO" id="GO:0008273">
    <property type="term" value="F:calcium, potassium:sodium antiporter activity"/>
    <property type="evidence" value="ECO:0007669"/>
    <property type="project" value="TreeGrafter"/>
</dbReference>
<evidence type="ECO:0000256" key="7">
    <source>
        <dbReference type="ARBA" id="ARBA00022692"/>
    </source>
</evidence>
<dbReference type="Proteomes" id="UP001497472">
    <property type="component" value="Unassembled WGS sequence"/>
</dbReference>
<keyword evidence="5" id="KW-0633">Potassium transport</keyword>
<evidence type="ECO:0000256" key="3">
    <source>
        <dbReference type="ARBA" id="ARBA00022448"/>
    </source>
</evidence>
<dbReference type="FunFam" id="1.20.1420.30:FF:000009">
    <property type="entry name" value="sodium/potassium/calcium exchanger 5 isoform X2"/>
    <property type="match status" value="1"/>
</dbReference>
<keyword evidence="6" id="KW-0109">Calcium transport</keyword>
<keyword evidence="11" id="KW-0630">Potassium</keyword>
<evidence type="ECO:0000256" key="17">
    <source>
        <dbReference type="SAM" id="MobiDB-lite"/>
    </source>
</evidence>
<evidence type="ECO:0000256" key="18">
    <source>
        <dbReference type="SAM" id="Phobius"/>
    </source>
</evidence>
<evidence type="ECO:0000256" key="11">
    <source>
        <dbReference type="ARBA" id="ARBA00022958"/>
    </source>
</evidence>
<feature type="transmembrane region" description="Helical" evidence="18">
    <location>
        <begin position="122"/>
        <end position="146"/>
    </location>
</feature>
<feature type="transmembrane region" description="Helical" evidence="18">
    <location>
        <begin position="82"/>
        <end position="101"/>
    </location>
</feature>
<keyword evidence="16" id="KW-0739">Sodium transport</keyword>
<evidence type="ECO:0000256" key="16">
    <source>
        <dbReference type="ARBA" id="ARBA00023201"/>
    </source>
</evidence>
<evidence type="ECO:0000256" key="1">
    <source>
        <dbReference type="ARBA" id="ARBA00004141"/>
    </source>
</evidence>
<feature type="transmembrane region" description="Helical" evidence="18">
    <location>
        <begin position="152"/>
        <end position="174"/>
    </location>
</feature>
<evidence type="ECO:0000256" key="14">
    <source>
        <dbReference type="ARBA" id="ARBA00023065"/>
    </source>
</evidence>
<accession>A0AAV1JZP7</accession>
<proteinExistence type="inferred from homology"/>
<keyword evidence="15 18" id="KW-0472">Membrane</keyword>
<dbReference type="PANTHER" id="PTHR10846:SF73">
    <property type="entry name" value="SODIUM_CALCIUM EXCHANGER MEMBRANE REGION DOMAIN-CONTAINING PROTEIN"/>
    <property type="match status" value="1"/>
</dbReference>
<dbReference type="GO" id="GO:0005886">
    <property type="term" value="C:plasma membrane"/>
    <property type="evidence" value="ECO:0007669"/>
    <property type="project" value="TreeGrafter"/>
</dbReference>
<comment type="caution">
    <text evidence="20">The sequence shown here is derived from an EMBL/GenBank/DDBJ whole genome shotgun (WGS) entry which is preliminary data.</text>
</comment>
<evidence type="ECO:0000313" key="21">
    <source>
        <dbReference type="Proteomes" id="UP001497472"/>
    </source>
</evidence>
<feature type="transmembrane region" description="Helical" evidence="18">
    <location>
        <begin position="450"/>
        <end position="471"/>
    </location>
</feature>
<feature type="transmembrane region" description="Helical" evidence="18">
    <location>
        <begin position="413"/>
        <end position="430"/>
    </location>
</feature>
<dbReference type="InterPro" id="IPR004837">
    <property type="entry name" value="NaCa_Exmemb"/>
</dbReference>
<dbReference type="InterPro" id="IPR004481">
    <property type="entry name" value="K/Na/Ca-exchanger"/>
</dbReference>
<feature type="transmembrane region" description="Helical" evidence="18">
    <location>
        <begin position="478"/>
        <end position="498"/>
    </location>
</feature>
<comment type="similarity">
    <text evidence="2">Belongs to the Ca(2+):cation antiporter (CaCA) (TC 2.A.19) family. SLC24A subfamily.</text>
</comment>
<keyword evidence="8" id="KW-0732">Signal</keyword>
<protein>
    <recommendedName>
        <fullName evidence="19">Sodium/calcium exchanger membrane region domain-containing protein</fullName>
    </recommendedName>
</protein>
<evidence type="ECO:0000256" key="12">
    <source>
        <dbReference type="ARBA" id="ARBA00022989"/>
    </source>
</evidence>
<feature type="domain" description="Sodium/calcium exchanger membrane region" evidence="19">
    <location>
        <begin position="88"/>
        <end position="229"/>
    </location>
</feature>
<dbReference type="AlphaFoldDB" id="A0AAV1JZP7"/>
<dbReference type="GO" id="GO:0005262">
    <property type="term" value="F:calcium channel activity"/>
    <property type="evidence" value="ECO:0007669"/>
    <property type="project" value="TreeGrafter"/>
</dbReference>
<gene>
    <name evidence="20" type="ORF">LNINA_LOCUS13851</name>
</gene>
<keyword evidence="10" id="KW-0769">Symport</keyword>
<evidence type="ECO:0000256" key="4">
    <source>
        <dbReference type="ARBA" id="ARBA00022449"/>
    </source>
</evidence>
<keyword evidence="9" id="KW-0106">Calcium</keyword>
<name>A0AAV1JZP7_9NEOP</name>
<reference evidence="20 21" key="1">
    <citation type="submission" date="2023-11" db="EMBL/GenBank/DDBJ databases">
        <authorList>
            <person name="Okamura Y."/>
        </authorList>
    </citation>
    <scope>NUCLEOTIDE SEQUENCE [LARGE SCALE GENOMIC DNA]</scope>
</reference>
<keyword evidence="13" id="KW-0915">Sodium</keyword>
<comment type="subcellular location">
    <subcellularLocation>
        <location evidence="1">Membrane</location>
        <topology evidence="1">Multi-pass membrane protein</topology>
    </subcellularLocation>
</comment>
<keyword evidence="12 18" id="KW-1133">Transmembrane helix</keyword>
<evidence type="ECO:0000313" key="20">
    <source>
        <dbReference type="EMBL" id="CAK1555007.1"/>
    </source>
</evidence>
<evidence type="ECO:0000256" key="10">
    <source>
        <dbReference type="ARBA" id="ARBA00022847"/>
    </source>
</evidence>
<evidence type="ECO:0000256" key="2">
    <source>
        <dbReference type="ARBA" id="ARBA00005364"/>
    </source>
</evidence>
<evidence type="ECO:0000256" key="8">
    <source>
        <dbReference type="ARBA" id="ARBA00022729"/>
    </source>
</evidence>
<keyword evidence="3" id="KW-0813">Transport</keyword>
<feature type="domain" description="Sodium/calcium exchanger membrane region" evidence="19">
    <location>
        <begin position="344"/>
        <end position="495"/>
    </location>
</feature>
<evidence type="ECO:0000256" key="15">
    <source>
        <dbReference type="ARBA" id="ARBA00023136"/>
    </source>
</evidence>
<evidence type="ECO:0000256" key="5">
    <source>
        <dbReference type="ARBA" id="ARBA00022538"/>
    </source>
</evidence>
<dbReference type="NCBIfam" id="TIGR00367">
    <property type="entry name" value="calcium/sodium antiporter"/>
    <property type="match status" value="1"/>
</dbReference>
<dbReference type="GO" id="GO:0015293">
    <property type="term" value="F:symporter activity"/>
    <property type="evidence" value="ECO:0007669"/>
    <property type="project" value="UniProtKB-KW"/>
</dbReference>
<evidence type="ECO:0000256" key="13">
    <source>
        <dbReference type="ARBA" id="ARBA00023053"/>
    </source>
</evidence>
<feature type="region of interest" description="Disordered" evidence="17">
    <location>
        <begin position="283"/>
        <end position="302"/>
    </location>
</feature>